<accession>A0ABW9MDA4</accession>
<feature type="transmembrane region" description="Helical" evidence="1">
    <location>
        <begin position="732"/>
        <end position="753"/>
    </location>
</feature>
<dbReference type="EMBL" id="JBGMEF010000019">
    <property type="protein sequence ID" value="MFO3667301.1"/>
    <property type="molecule type" value="Genomic_DNA"/>
</dbReference>
<keyword evidence="1" id="KW-1133">Transmembrane helix</keyword>
<evidence type="ECO:0000256" key="1">
    <source>
        <dbReference type="SAM" id="Phobius"/>
    </source>
</evidence>
<feature type="transmembrane region" description="Helical" evidence="1">
    <location>
        <begin position="304"/>
        <end position="323"/>
    </location>
</feature>
<evidence type="ECO:0008006" key="4">
    <source>
        <dbReference type="Google" id="ProtNLM"/>
    </source>
</evidence>
<feature type="transmembrane region" description="Helical" evidence="1">
    <location>
        <begin position="760"/>
        <end position="777"/>
    </location>
</feature>
<keyword evidence="1" id="KW-0472">Membrane</keyword>
<feature type="transmembrane region" description="Helical" evidence="1">
    <location>
        <begin position="664"/>
        <end position="688"/>
    </location>
</feature>
<feature type="transmembrane region" description="Helical" evidence="1">
    <location>
        <begin position="177"/>
        <end position="195"/>
    </location>
</feature>
<feature type="transmembrane region" description="Helical" evidence="1">
    <location>
        <begin position="273"/>
        <end position="297"/>
    </location>
</feature>
<evidence type="ECO:0000313" key="2">
    <source>
        <dbReference type="EMBL" id="MFO3667301.1"/>
    </source>
</evidence>
<reference evidence="2 3" key="1">
    <citation type="journal article" date="2025" name="Anaerobe">
        <title>Description of Anaerococcus kampingiae sp. nov., Anaerococcus groningensis sp. nov., Anaerococcus martiniensis sp. nov., and Anaerococcus cruorum sp. nov., isolated from human clinical specimens.</title>
        <authorList>
            <person name="Boiten K.E."/>
            <person name="Meijer J."/>
            <person name="van Wezel E.M."/>
            <person name="Veloo A.C.M."/>
        </authorList>
    </citation>
    <scope>NUCLEOTIDE SEQUENCE [LARGE SCALE GENOMIC DNA]</scope>
    <source>
        <strain evidence="2 3">ENR0874</strain>
    </source>
</reference>
<feature type="transmembrane region" description="Helical" evidence="1">
    <location>
        <begin position="12"/>
        <end position="31"/>
    </location>
</feature>
<feature type="transmembrane region" description="Helical" evidence="1">
    <location>
        <begin position="215"/>
        <end position="243"/>
    </location>
</feature>
<name>A0ABW9MDA4_9FIRM</name>
<organism evidence="2 3">
    <name type="scientific">Anaerococcus kampingae</name>
    <dbReference type="NCBI Taxonomy" id="3115614"/>
    <lineage>
        <taxon>Bacteria</taxon>
        <taxon>Bacillati</taxon>
        <taxon>Bacillota</taxon>
        <taxon>Tissierellia</taxon>
        <taxon>Tissierellales</taxon>
        <taxon>Peptoniphilaceae</taxon>
        <taxon>Anaerococcus</taxon>
    </lineage>
</organism>
<comment type="caution">
    <text evidence="2">The sequence shown here is derived from an EMBL/GenBank/DDBJ whole genome shotgun (WGS) entry which is preliminary data.</text>
</comment>
<dbReference type="RefSeq" id="WP_410035640.1">
    <property type="nucleotide sequence ID" value="NZ_JBGMEF010000019.1"/>
</dbReference>
<keyword evidence="1" id="KW-0812">Transmembrane</keyword>
<feature type="transmembrane region" description="Helical" evidence="1">
    <location>
        <begin position="366"/>
        <end position="387"/>
    </location>
</feature>
<proteinExistence type="predicted"/>
<evidence type="ECO:0000313" key="3">
    <source>
        <dbReference type="Proteomes" id="UP001637994"/>
    </source>
</evidence>
<sequence length="836" mass="96781">MKFELKKIIKNKIFLIFILASLIFALFISFIKKADIDYSLIDGLEDVNVLDRVLEKDNDLSFKLSDTYPPTMVWEEVTDDFNKDYQKIVGQIDYDEMVLSSDEYLGENPPIMRASFFEDILNFIDKYKLKTSPLNEQKLIFLREFYINIESRELSPESFIKNIRKSSQNIFYSNIKIYFGLVPVLLISLFVGASLSRDYENGQAFLKLTSIRKRIWILIDKLSLGLFLAFIYFLTIVLTSLLIGKINGDYDWIFTLPIGSFGENQNQVVFAGFLWKTFLIFMARVFFFSSAFISLGLIFKNTNIFLETVVFISGVLGALTGFYEKLQIIYNPFYFSYYDFILGNKKLMGNIKGRVDFSYQSPSFKLSLIGIYLLFGILFLIIAYCFIKFTKGKICRNKIKKERIEVKDLLSFEKLKIKSFSKNTGLSFTLIALILLIFSINLRSKMTSKDFYAYKNTFMKIAMIRDGANFIENSNTSDKGEDPNLASKTQAYMDKLNDLDRLKEASDSENFYKILSKASLFAESLGDELNPNLADEHFKVSEGNLINGKISEFSKQASHSFRKELISRDIKPMNLIFDRSLTYYDKLKDERVLDAAIKAQIPKDTSSFILFLKLINEYKLLIVLITICVFIYGGAYKYEFINENSYDLLRTQPLDLRKVYDKKFLASLTFCLKFLLVTSLVIVILGIFNDPRHTLNFPILKYLGRVADPNLATDYSKDFTYISLGRYLLDTMILSLSFLMFLLSIVQLLSLIVKDMFKTYLYLALIILMMFLILYLFRSYSYLNPLTYFLAEEIVDGSLSVKYGINHFDSYIGSIYLILLGVLIYLIGRKLARKIL</sequence>
<dbReference type="Proteomes" id="UP001637994">
    <property type="component" value="Unassembled WGS sequence"/>
</dbReference>
<feature type="transmembrane region" description="Helical" evidence="1">
    <location>
        <begin position="618"/>
        <end position="636"/>
    </location>
</feature>
<feature type="transmembrane region" description="Helical" evidence="1">
    <location>
        <begin position="810"/>
        <end position="828"/>
    </location>
</feature>
<gene>
    <name evidence="2" type="ORF">ACCQ42_05900</name>
</gene>
<keyword evidence="3" id="KW-1185">Reference proteome</keyword>
<protein>
    <recommendedName>
        <fullName evidence="4">ABC-2 family transporter protein</fullName>
    </recommendedName>
</protein>
<feature type="transmembrane region" description="Helical" evidence="1">
    <location>
        <begin position="424"/>
        <end position="442"/>
    </location>
</feature>